<evidence type="ECO:0000256" key="7">
    <source>
        <dbReference type="PIRSR" id="PIRSR613078-2"/>
    </source>
</evidence>
<evidence type="ECO:0000313" key="11">
    <source>
        <dbReference type="Proteomes" id="UP000198290"/>
    </source>
</evidence>
<feature type="binding site" evidence="7">
    <location>
        <position position="86"/>
    </location>
    <ligand>
        <name>substrate</name>
    </ligand>
</feature>
<dbReference type="SMART" id="SM00855">
    <property type="entry name" value="PGAM"/>
    <property type="match status" value="1"/>
</dbReference>
<dbReference type="GO" id="GO:0006094">
    <property type="term" value="P:gluconeogenesis"/>
    <property type="evidence" value="ECO:0007669"/>
    <property type="project" value="UniProtKB-KW"/>
</dbReference>
<protein>
    <recommendedName>
        <fullName evidence="2">phosphoglycerate mutase (2,3-diphosphoglycerate-dependent)</fullName>
        <ecNumber evidence="2">5.4.2.11</ecNumber>
    </recommendedName>
</protein>
<feature type="active site" description="Tele-phosphohistidine intermediate" evidence="6">
    <location>
        <position position="35"/>
    </location>
</feature>
<dbReference type="InterPro" id="IPR013078">
    <property type="entry name" value="His_Pase_superF_clade-1"/>
</dbReference>
<feature type="signal peptide" evidence="9">
    <location>
        <begin position="1"/>
        <end position="21"/>
    </location>
</feature>
<dbReference type="AlphaFoldDB" id="A0A3G9GGW1"/>
<dbReference type="OrthoDB" id="9783269at2"/>
<keyword evidence="3" id="KW-0312">Gluconeogenesis</keyword>
<evidence type="ECO:0000256" key="6">
    <source>
        <dbReference type="PIRSR" id="PIRSR613078-1"/>
    </source>
</evidence>
<evidence type="ECO:0000256" key="8">
    <source>
        <dbReference type="PIRSR" id="PIRSR613078-3"/>
    </source>
</evidence>
<keyword evidence="11" id="KW-1185">Reference proteome</keyword>
<keyword evidence="9" id="KW-0732">Signal</keyword>
<name>A0A3G9GGW1_9NEIS</name>
<dbReference type="Proteomes" id="UP000198290">
    <property type="component" value="Chromosome"/>
</dbReference>
<organism evidence="10 11">
    <name type="scientific">Aquitalea magnusonii</name>
    <dbReference type="NCBI Taxonomy" id="332411"/>
    <lineage>
        <taxon>Bacteria</taxon>
        <taxon>Pseudomonadati</taxon>
        <taxon>Pseudomonadota</taxon>
        <taxon>Betaproteobacteria</taxon>
        <taxon>Neisseriales</taxon>
        <taxon>Chromobacteriaceae</taxon>
        <taxon>Aquitalea</taxon>
    </lineage>
</organism>
<reference evidence="11" key="1">
    <citation type="journal article" date="2017" name="Biotechnol. Biofuels">
        <title>Evaluation of environmental bacterial communities as a factor affecting the growth of duckweed Lemna minor.</title>
        <authorList>
            <person name="Ishizawa H."/>
            <person name="Kuroda M."/>
            <person name="Morikawa M."/>
            <person name="Ike M."/>
        </authorList>
    </citation>
    <scope>NUCLEOTIDE SEQUENCE [LARGE SCALE GENOMIC DNA]</scope>
    <source>
        <strain evidence="11">H3</strain>
    </source>
</reference>
<evidence type="ECO:0000313" key="10">
    <source>
        <dbReference type="EMBL" id="BBF86715.1"/>
    </source>
</evidence>
<dbReference type="GO" id="GO:0006096">
    <property type="term" value="P:glycolytic process"/>
    <property type="evidence" value="ECO:0007669"/>
    <property type="project" value="UniProtKB-KW"/>
</dbReference>
<evidence type="ECO:0000256" key="3">
    <source>
        <dbReference type="ARBA" id="ARBA00022432"/>
    </source>
</evidence>
<feature type="site" description="Transition state stabilizer" evidence="8">
    <location>
        <position position="206"/>
    </location>
</feature>
<dbReference type="InterPro" id="IPR005952">
    <property type="entry name" value="Phosphogly_mut1"/>
</dbReference>
<reference evidence="10 11" key="2">
    <citation type="journal article" date="2017" name="Genome Announc.">
        <title>Draft genome sequence of Aquitalea magnusonii strain H3, a plant growth-promoting bacterium of duckweed Lemna minor.</title>
        <authorList>
            <person name="Ishizawa H."/>
            <person name="Kuroda M."/>
            <person name="Ike M."/>
        </authorList>
    </citation>
    <scope>NUCLEOTIDE SEQUENCE [LARGE SCALE GENOMIC DNA]</scope>
    <source>
        <strain evidence="10 11">H3</strain>
    </source>
</reference>
<evidence type="ECO:0000256" key="9">
    <source>
        <dbReference type="SAM" id="SignalP"/>
    </source>
</evidence>
<evidence type="ECO:0000256" key="5">
    <source>
        <dbReference type="ARBA" id="ARBA00023235"/>
    </source>
</evidence>
<dbReference type="PANTHER" id="PTHR11931">
    <property type="entry name" value="PHOSPHOGLYCERATE MUTASE"/>
    <property type="match status" value="1"/>
</dbReference>
<dbReference type="EC" id="5.4.2.11" evidence="2"/>
<dbReference type="InterPro" id="IPR029033">
    <property type="entry name" value="His_PPase_superfam"/>
</dbReference>
<comment type="similarity">
    <text evidence="1">Belongs to the phosphoglycerate mutase family. BPG-dependent PGAM subfamily.</text>
</comment>
<accession>A0A3G9GGW1</accession>
<dbReference type="EMBL" id="AP018823">
    <property type="protein sequence ID" value="BBF86715.1"/>
    <property type="molecule type" value="Genomic_DNA"/>
</dbReference>
<evidence type="ECO:0000256" key="4">
    <source>
        <dbReference type="ARBA" id="ARBA00023152"/>
    </source>
</evidence>
<evidence type="ECO:0000256" key="2">
    <source>
        <dbReference type="ARBA" id="ARBA00012028"/>
    </source>
</evidence>
<keyword evidence="5" id="KW-0413">Isomerase</keyword>
<dbReference type="GO" id="GO:0004619">
    <property type="term" value="F:phosphoglycerate mutase activity"/>
    <property type="evidence" value="ECO:0007669"/>
    <property type="project" value="UniProtKB-EC"/>
</dbReference>
<gene>
    <name evidence="10" type="ORF">DLM_3118</name>
</gene>
<feature type="chain" id="PRO_5018159054" description="phosphoglycerate mutase (2,3-diphosphoglycerate-dependent)" evidence="9">
    <location>
        <begin position="22"/>
        <end position="280"/>
    </location>
</feature>
<feature type="active site" description="Proton donor/acceptor" evidence="6">
    <location>
        <position position="113"/>
    </location>
</feature>
<dbReference type="KEGG" id="amah:DLM_3118"/>
<reference evidence="11" key="3">
    <citation type="journal article" date="2017" name="Plant Physiol. Biochem.">
        <title>Differential oxidative and antioxidative response of duckweed Lemna minor toward plant growth promoting/inhibiting bacteria.</title>
        <authorList>
            <person name="Ishizawa H."/>
            <person name="Kuroda M."/>
            <person name="Morikawa M."/>
            <person name="Ike M."/>
        </authorList>
    </citation>
    <scope>NUCLEOTIDE SEQUENCE [LARGE SCALE GENOMIC DNA]</scope>
    <source>
        <strain evidence="11">H3</strain>
    </source>
</reference>
<sequence>MRRLPARLSLLALFFVTDAMSADPTADIEIYIARHGRTMLNASDRVQGWSDAVLTPQGQRQAISLGRGLAKQGILFNAAYSSDSGRALQTARLLLAHNGQAQLPVRTDWRFREFNFGSYETLANQTLWQDIADQHKMSLAQWLTKVTPKDFADTVAILDQARQQARADTWPAENYAAIQQRLHSGMEQLISHTRQQGGGKVLLVSHGLSINALLDLLLPGQTVATTRLENASITRLRLHNGQYQLLDINDLRYLKAGQLPADTSLPADSIAPPTSKEATQ</sequence>
<dbReference type="CDD" id="cd07067">
    <property type="entry name" value="HP_PGM_like"/>
    <property type="match status" value="1"/>
</dbReference>
<dbReference type="SUPFAM" id="SSF53254">
    <property type="entry name" value="Phosphoglycerate mutase-like"/>
    <property type="match status" value="1"/>
</dbReference>
<evidence type="ECO:0000256" key="1">
    <source>
        <dbReference type="ARBA" id="ARBA00006717"/>
    </source>
</evidence>
<dbReference type="Pfam" id="PF00300">
    <property type="entry name" value="His_Phos_1"/>
    <property type="match status" value="1"/>
</dbReference>
<dbReference type="Gene3D" id="3.40.50.1240">
    <property type="entry name" value="Phosphoglycerate mutase-like"/>
    <property type="match status" value="1"/>
</dbReference>
<keyword evidence="4" id="KW-0324">Glycolysis</keyword>
<feature type="binding site" evidence="7">
    <location>
        <begin position="34"/>
        <end position="41"/>
    </location>
    <ligand>
        <name>substrate</name>
    </ligand>
</feature>
<proteinExistence type="inferred from homology"/>